<dbReference type="AlphaFoldDB" id="A0A1M4RZ44"/>
<proteinExistence type="inferred from homology"/>
<evidence type="ECO:0000256" key="6">
    <source>
        <dbReference type="ARBA" id="ARBA00023136"/>
    </source>
</evidence>
<dbReference type="CDD" id="cd06261">
    <property type="entry name" value="TM_PBP2"/>
    <property type="match status" value="1"/>
</dbReference>
<sequence length="292" mass="31715">MGAIDLPRASGIVGRAARRRSGPRVNIPGGLGAVLWLLVVVVPIYWVVVTSLRTQQNFFTDGALVPPSNPTLENYAAVFEKGFARFFLNSIIVTVGAVGLTIAVGLMAAYAIVRSRRAIAKRSLGVFLLGLAIPAQSAIIPIFYMITRMRLYDTLLAVILPSTAFAIPVTVLIFTNYLRDIPSELFESMRLDGATEWQILSRLVLPLCVPALSTTAIYNGVNVWNNFLFPLVLTQSPQSRVLPLALWTFQGELTINVPAMMAAIVLSALPILTLYVLGRRQLIAGMTAGFGK</sequence>
<evidence type="ECO:0000256" key="4">
    <source>
        <dbReference type="ARBA" id="ARBA00022692"/>
    </source>
</evidence>
<dbReference type="GO" id="GO:0055085">
    <property type="term" value="P:transmembrane transport"/>
    <property type="evidence" value="ECO:0007669"/>
    <property type="project" value="InterPro"/>
</dbReference>
<evidence type="ECO:0000256" key="7">
    <source>
        <dbReference type="RuleBase" id="RU363032"/>
    </source>
</evidence>
<gene>
    <name evidence="9" type="ORF">ACGLYG10_1481</name>
</gene>
<evidence type="ECO:0000256" key="3">
    <source>
        <dbReference type="ARBA" id="ARBA00022475"/>
    </source>
</evidence>
<feature type="transmembrane region" description="Helical" evidence="7">
    <location>
        <begin position="158"/>
        <end position="178"/>
    </location>
</feature>
<evidence type="ECO:0000256" key="2">
    <source>
        <dbReference type="ARBA" id="ARBA00022448"/>
    </source>
</evidence>
<accession>A0A1M4RZ44</accession>
<feature type="transmembrane region" description="Helical" evidence="7">
    <location>
        <begin position="86"/>
        <end position="112"/>
    </location>
</feature>
<dbReference type="Proteomes" id="UP000184291">
    <property type="component" value="Unassembled WGS sequence"/>
</dbReference>
<dbReference type="RefSeq" id="WP_083565723.1">
    <property type="nucleotide sequence ID" value="NZ_FQTT01000010.1"/>
</dbReference>
<keyword evidence="5 7" id="KW-1133">Transmembrane helix</keyword>
<evidence type="ECO:0000256" key="5">
    <source>
        <dbReference type="ARBA" id="ARBA00022989"/>
    </source>
</evidence>
<dbReference type="OrthoDB" id="61122at2"/>
<feature type="transmembrane region" description="Helical" evidence="7">
    <location>
        <begin position="255"/>
        <end position="277"/>
    </location>
</feature>
<comment type="subcellular location">
    <subcellularLocation>
        <location evidence="1 7">Cell membrane</location>
        <topology evidence="1 7">Multi-pass membrane protein</topology>
    </subcellularLocation>
</comment>
<dbReference type="Pfam" id="PF00528">
    <property type="entry name" value="BPD_transp_1"/>
    <property type="match status" value="1"/>
</dbReference>
<keyword evidence="6 7" id="KW-0472">Membrane</keyword>
<keyword evidence="2 7" id="KW-0813">Transport</keyword>
<organism evidence="9 10">
    <name type="scientific">Actinomyces glycerinitolerans</name>
    <dbReference type="NCBI Taxonomy" id="1892869"/>
    <lineage>
        <taxon>Bacteria</taxon>
        <taxon>Bacillati</taxon>
        <taxon>Actinomycetota</taxon>
        <taxon>Actinomycetes</taxon>
        <taxon>Actinomycetales</taxon>
        <taxon>Actinomycetaceae</taxon>
        <taxon>Actinomyces</taxon>
    </lineage>
</organism>
<comment type="similarity">
    <text evidence="7">Belongs to the binding-protein-dependent transport system permease family.</text>
</comment>
<dbReference type="STRING" id="1892869.ACGLYG10_1481"/>
<evidence type="ECO:0000313" key="9">
    <source>
        <dbReference type="EMBL" id="SHE25265.1"/>
    </source>
</evidence>
<name>A0A1M4RZ44_9ACTO</name>
<dbReference type="EMBL" id="FQTT01000010">
    <property type="protein sequence ID" value="SHE25265.1"/>
    <property type="molecule type" value="Genomic_DNA"/>
</dbReference>
<dbReference type="PANTHER" id="PTHR43744:SF12">
    <property type="entry name" value="ABC TRANSPORTER PERMEASE PROTEIN MG189-RELATED"/>
    <property type="match status" value="1"/>
</dbReference>
<feature type="domain" description="ABC transmembrane type-1" evidence="8">
    <location>
        <begin position="87"/>
        <end position="278"/>
    </location>
</feature>
<keyword evidence="3" id="KW-1003">Cell membrane</keyword>
<evidence type="ECO:0000259" key="8">
    <source>
        <dbReference type="PROSITE" id="PS50928"/>
    </source>
</evidence>
<dbReference type="InterPro" id="IPR035906">
    <property type="entry name" value="MetI-like_sf"/>
</dbReference>
<keyword evidence="4 7" id="KW-0812">Transmembrane</keyword>
<dbReference type="PROSITE" id="PS50928">
    <property type="entry name" value="ABC_TM1"/>
    <property type="match status" value="1"/>
</dbReference>
<dbReference type="Gene3D" id="1.10.3720.10">
    <property type="entry name" value="MetI-like"/>
    <property type="match status" value="1"/>
</dbReference>
<dbReference type="PANTHER" id="PTHR43744">
    <property type="entry name" value="ABC TRANSPORTER PERMEASE PROTEIN MG189-RELATED-RELATED"/>
    <property type="match status" value="1"/>
</dbReference>
<dbReference type="SUPFAM" id="SSF161098">
    <property type="entry name" value="MetI-like"/>
    <property type="match status" value="1"/>
</dbReference>
<keyword evidence="10" id="KW-1185">Reference proteome</keyword>
<feature type="transmembrane region" description="Helical" evidence="7">
    <location>
        <begin position="124"/>
        <end position="146"/>
    </location>
</feature>
<reference evidence="10" key="1">
    <citation type="submission" date="2016-09" db="EMBL/GenBank/DDBJ databases">
        <authorList>
            <person name="Strepis N."/>
        </authorList>
    </citation>
    <scope>NUCLEOTIDE SEQUENCE [LARGE SCALE GENOMIC DNA]</scope>
</reference>
<dbReference type="InterPro" id="IPR000515">
    <property type="entry name" value="MetI-like"/>
</dbReference>
<protein>
    <recommendedName>
        <fullName evidence="8">ABC transmembrane type-1 domain-containing protein</fullName>
    </recommendedName>
</protein>
<evidence type="ECO:0000313" key="10">
    <source>
        <dbReference type="Proteomes" id="UP000184291"/>
    </source>
</evidence>
<evidence type="ECO:0000256" key="1">
    <source>
        <dbReference type="ARBA" id="ARBA00004651"/>
    </source>
</evidence>
<feature type="transmembrane region" description="Helical" evidence="7">
    <location>
        <begin position="25"/>
        <end position="48"/>
    </location>
</feature>
<dbReference type="GO" id="GO:0005886">
    <property type="term" value="C:plasma membrane"/>
    <property type="evidence" value="ECO:0007669"/>
    <property type="project" value="UniProtKB-SubCell"/>
</dbReference>
<feature type="transmembrane region" description="Helical" evidence="7">
    <location>
        <begin position="199"/>
        <end position="221"/>
    </location>
</feature>